<evidence type="ECO:0000256" key="1">
    <source>
        <dbReference type="ARBA" id="ARBA00022478"/>
    </source>
</evidence>
<dbReference type="GO" id="GO:0006366">
    <property type="term" value="P:transcription by RNA polymerase II"/>
    <property type="evidence" value="ECO:0007669"/>
    <property type="project" value="TreeGrafter"/>
</dbReference>
<evidence type="ECO:0000256" key="2">
    <source>
        <dbReference type="ARBA" id="ARBA00023163"/>
    </source>
</evidence>
<dbReference type="GO" id="GO:0046983">
    <property type="term" value="F:protein dimerization activity"/>
    <property type="evidence" value="ECO:0007669"/>
    <property type="project" value="InterPro"/>
</dbReference>
<proteinExistence type="predicted"/>
<dbReference type="GO" id="GO:0003899">
    <property type="term" value="F:DNA-directed RNA polymerase activity"/>
    <property type="evidence" value="ECO:0007669"/>
    <property type="project" value="InterPro"/>
</dbReference>
<dbReference type="PANTHER" id="PTHR11800">
    <property type="entry name" value="DNA-DIRECTED RNA POLYMERASE"/>
    <property type="match status" value="1"/>
</dbReference>
<sequence length="92" mass="10171">MISELNDDYVKFELCDTDASIANALCRVMIAEVPTIAIDLIEIKGNSSVLNDELIAHRLDLIPLTSECAMSMQFSRDCDTCDGDGQCEFYSV</sequence>
<dbReference type="AlphaFoldDB" id="A0A6A2X3R7"/>
<dbReference type="InterPro" id="IPR050518">
    <property type="entry name" value="Rpo3/RPB3_RNA_Pol_subunit"/>
</dbReference>
<dbReference type="EMBL" id="VEPZ02001530">
    <property type="protein sequence ID" value="KAE8669338.1"/>
    <property type="molecule type" value="Genomic_DNA"/>
</dbReference>
<dbReference type="GO" id="GO:0005665">
    <property type="term" value="C:RNA polymerase II, core complex"/>
    <property type="evidence" value="ECO:0007669"/>
    <property type="project" value="TreeGrafter"/>
</dbReference>
<evidence type="ECO:0000313" key="5">
    <source>
        <dbReference type="Proteomes" id="UP000436088"/>
    </source>
</evidence>
<evidence type="ECO:0000259" key="3">
    <source>
        <dbReference type="Pfam" id="PF01193"/>
    </source>
</evidence>
<dbReference type="Pfam" id="PF01193">
    <property type="entry name" value="RNA_pol_L"/>
    <property type="match status" value="1"/>
</dbReference>
<keyword evidence="5" id="KW-1185">Reference proteome</keyword>
<keyword evidence="1" id="KW-0240">DNA-directed RNA polymerase</keyword>
<comment type="caution">
    <text evidence="4">The sequence shown here is derived from an EMBL/GenBank/DDBJ whole genome shotgun (WGS) entry which is preliminary data.</text>
</comment>
<dbReference type="InterPro" id="IPR036603">
    <property type="entry name" value="RBP11-like"/>
</dbReference>
<organism evidence="4 5">
    <name type="scientific">Hibiscus syriacus</name>
    <name type="common">Rose of Sharon</name>
    <dbReference type="NCBI Taxonomy" id="106335"/>
    <lineage>
        <taxon>Eukaryota</taxon>
        <taxon>Viridiplantae</taxon>
        <taxon>Streptophyta</taxon>
        <taxon>Embryophyta</taxon>
        <taxon>Tracheophyta</taxon>
        <taxon>Spermatophyta</taxon>
        <taxon>Magnoliopsida</taxon>
        <taxon>eudicotyledons</taxon>
        <taxon>Gunneridae</taxon>
        <taxon>Pentapetalae</taxon>
        <taxon>rosids</taxon>
        <taxon>malvids</taxon>
        <taxon>Malvales</taxon>
        <taxon>Malvaceae</taxon>
        <taxon>Malvoideae</taxon>
        <taxon>Hibiscus</taxon>
    </lineage>
</organism>
<reference evidence="4" key="1">
    <citation type="submission" date="2019-09" db="EMBL/GenBank/DDBJ databases">
        <title>Draft genome information of white flower Hibiscus syriacus.</title>
        <authorList>
            <person name="Kim Y.-M."/>
        </authorList>
    </citation>
    <scope>NUCLEOTIDE SEQUENCE [LARGE SCALE GENOMIC DNA]</scope>
    <source>
        <strain evidence="4">YM2019G1</strain>
    </source>
</reference>
<protein>
    <recommendedName>
        <fullName evidence="3">DNA-directed RNA polymerase RpoA/D/Rpb3-type domain-containing protein</fullName>
    </recommendedName>
</protein>
<dbReference type="PANTHER" id="PTHR11800:SF2">
    <property type="entry name" value="DNA-DIRECTED RNA POLYMERASE II SUBUNIT RPB3"/>
    <property type="match status" value="1"/>
</dbReference>
<dbReference type="SUPFAM" id="SSF55257">
    <property type="entry name" value="RBP11-like subunits of RNA polymerase"/>
    <property type="match status" value="1"/>
</dbReference>
<accession>A0A6A2X3R7</accession>
<dbReference type="InterPro" id="IPR011263">
    <property type="entry name" value="DNA-dir_RNA_pol_RpoA/D/Rpb3"/>
</dbReference>
<dbReference type="Proteomes" id="UP000436088">
    <property type="component" value="Unassembled WGS sequence"/>
</dbReference>
<feature type="domain" description="DNA-directed RNA polymerase RpoA/D/Rpb3-type" evidence="3">
    <location>
        <begin position="11"/>
        <end position="51"/>
    </location>
</feature>
<evidence type="ECO:0000313" key="4">
    <source>
        <dbReference type="EMBL" id="KAE8669338.1"/>
    </source>
</evidence>
<keyword evidence="2" id="KW-0804">Transcription</keyword>
<dbReference type="SUPFAM" id="SSF56553">
    <property type="entry name" value="Insert subdomain of RNA polymerase alpha subunit"/>
    <property type="match status" value="1"/>
</dbReference>
<dbReference type="InterPro" id="IPR036643">
    <property type="entry name" value="RNApol_insert_sf"/>
</dbReference>
<dbReference type="Gene3D" id="2.170.120.12">
    <property type="entry name" value="DNA-directed RNA polymerase, insert domain"/>
    <property type="match status" value="1"/>
</dbReference>
<gene>
    <name evidence="4" type="ORF">F3Y22_tig00112249pilonHSYRG00304</name>
</gene>
<dbReference type="Gene3D" id="3.30.1360.10">
    <property type="entry name" value="RNA polymerase, RBP11-like subunit"/>
    <property type="match status" value="1"/>
</dbReference>
<name>A0A6A2X3R7_HIBSY</name>